<accession>A0A4Z2C2Z8</accession>
<feature type="compositionally biased region" description="Basic residues" evidence="1">
    <location>
        <begin position="44"/>
        <end position="60"/>
    </location>
</feature>
<keyword evidence="4" id="KW-1185">Reference proteome</keyword>
<feature type="chain" id="PRO_5021362515" description="Platelet-derived growth factor receptor-like protein" evidence="2">
    <location>
        <begin position="31"/>
        <end position="343"/>
    </location>
</feature>
<evidence type="ECO:0008006" key="5">
    <source>
        <dbReference type="Google" id="ProtNLM"/>
    </source>
</evidence>
<dbReference type="PANTHER" id="PTHR15360:SF2">
    <property type="entry name" value="PLATELET-DERIVED GROWTH FACTOR RECEPTOR-LIKE PROTEIN"/>
    <property type="match status" value="1"/>
</dbReference>
<evidence type="ECO:0000313" key="4">
    <source>
        <dbReference type="Proteomes" id="UP000516260"/>
    </source>
</evidence>
<proteinExistence type="predicted"/>
<keyword evidence="2" id="KW-0732">Signal</keyword>
<feature type="signal peptide" evidence="2">
    <location>
        <begin position="1"/>
        <end position="30"/>
    </location>
</feature>
<gene>
    <name evidence="3" type="ORF">fugu_013353</name>
</gene>
<evidence type="ECO:0000256" key="1">
    <source>
        <dbReference type="SAM" id="MobiDB-lite"/>
    </source>
</evidence>
<dbReference type="InterPro" id="IPR036179">
    <property type="entry name" value="Ig-like_dom_sf"/>
</dbReference>
<dbReference type="InterPro" id="IPR042495">
    <property type="entry name" value="PDGFRL"/>
</dbReference>
<feature type="region of interest" description="Disordered" evidence="1">
    <location>
        <begin position="322"/>
        <end position="343"/>
    </location>
</feature>
<sequence>MSLANVFVSKRGLVLSALLVCAVIFELADCEKDVHKQRSTTAKTKPKLVKSPNKRPKAQNKARTQAVLTQVLKKGKFKKVGETLSVLTGDTLELRCRGKRVQWRVPTYLQEDHDGRLKTVQQERYGVLRVVNSTGADTGEYACYPLYCEDADCRREYDKAARVFVFFPDPQDLFVPSSDHYEVIQLRTNWPTLLPCQVTSPEAKVTLHREFPPAEVAVDGTDISFNVMKGFTIHRPRPHHAGAMYCVASLGGLRQSSTKYMLIYVHYPMAPPAPVIQASAGSVAIGREPARQLLCGGGAGCGGGVQLGIPRTVDWEAFVHTREHQSSGRRTSSPEVPVCAPGG</sequence>
<comment type="caution">
    <text evidence="3">The sequence shown here is derived from an EMBL/GenBank/DDBJ whole genome shotgun (WGS) entry which is preliminary data.</text>
</comment>
<evidence type="ECO:0000256" key="2">
    <source>
        <dbReference type="SAM" id="SignalP"/>
    </source>
</evidence>
<dbReference type="PANTHER" id="PTHR15360">
    <property type="entry name" value="PLATELET-DERIVED GROWTH FACTOR RECEPTOR LIKE"/>
    <property type="match status" value="1"/>
</dbReference>
<organism evidence="3 4">
    <name type="scientific">Takifugu bimaculatus</name>
    <dbReference type="NCBI Taxonomy" id="433685"/>
    <lineage>
        <taxon>Eukaryota</taxon>
        <taxon>Metazoa</taxon>
        <taxon>Chordata</taxon>
        <taxon>Craniata</taxon>
        <taxon>Vertebrata</taxon>
        <taxon>Euteleostomi</taxon>
        <taxon>Actinopterygii</taxon>
        <taxon>Neopterygii</taxon>
        <taxon>Teleostei</taxon>
        <taxon>Neoteleostei</taxon>
        <taxon>Acanthomorphata</taxon>
        <taxon>Eupercaria</taxon>
        <taxon>Tetraodontiformes</taxon>
        <taxon>Tetradontoidea</taxon>
        <taxon>Tetraodontidae</taxon>
        <taxon>Takifugu</taxon>
    </lineage>
</organism>
<dbReference type="SUPFAM" id="SSF48726">
    <property type="entry name" value="Immunoglobulin"/>
    <property type="match status" value="2"/>
</dbReference>
<reference evidence="3 4" key="1">
    <citation type="submission" date="2019-04" db="EMBL/GenBank/DDBJ databases">
        <title>The sequence and de novo assembly of Takifugu bimaculatus genome using PacBio and Hi-C technologies.</title>
        <authorList>
            <person name="Xu P."/>
            <person name="Liu B."/>
            <person name="Zhou Z."/>
        </authorList>
    </citation>
    <scope>NUCLEOTIDE SEQUENCE [LARGE SCALE GENOMIC DNA]</scope>
    <source>
        <strain evidence="3">TB-2018</strain>
        <tissue evidence="3">Muscle</tissue>
    </source>
</reference>
<protein>
    <recommendedName>
        <fullName evidence="5">Platelet-derived growth factor receptor-like protein</fullName>
    </recommendedName>
</protein>
<dbReference type="AlphaFoldDB" id="A0A4Z2C2Z8"/>
<name>A0A4Z2C2Z8_9TELE</name>
<evidence type="ECO:0000313" key="3">
    <source>
        <dbReference type="EMBL" id="TNM98789.1"/>
    </source>
</evidence>
<feature type="region of interest" description="Disordered" evidence="1">
    <location>
        <begin position="36"/>
        <end position="61"/>
    </location>
</feature>
<dbReference type="Pfam" id="PF21339">
    <property type="entry name" value="VEGFR-1-like_Ig-like"/>
    <property type="match status" value="1"/>
</dbReference>
<dbReference type="Gene3D" id="2.60.40.10">
    <property type="entry name" value="Immunoglobulins"/>
    <property type="match status" value="2"/>
</dbReference>
<dbReference type="Proteomes" id="UP000516260">
    <property type="component" value="Chromosome 14"/>
</dbReference>
<dbReference type="EMBL" id="SWLE01000006">
    <property type="protein sequence ID" value="TNM98789.1"/>
    <property type="molecule type" value="Genomic_DNA"/>
</dbReference>
<dbReference type="InterPro" id="IPR013783">
    <property type="entry name" value="Ig-like_fold"/>
</dbReference>